<accession>A0A239C8S2</accession>
<feature type="transmembrane region" description="Helical" evidence="2">
    <location>
        <begin position="333"/>
        <end position="350"/>
    </location>
</feature>
<feature type="transmembrane region" description="Helical" evidence="2">
    <location>
        <begin position="715"/>
        <end position="734"/>
    </location>
</feature>
<evidence type="ECO:0000313" key="3">
    <source>
        <dbReference type="EMBL" id="SNS16349.1"/>
    </source>
</evidence>
<name>A0A239C8S2_9FLAO</name>
<organism evidence="3 4">
    <name type="scientific">Dokdonia pacifica</name>
    <dbReference type="NCBI Taxonomy" id="1627892"/>
    <lineage>
        <taxon>Bacteria</taxon>
        <taxon>Pseudomonadati</taxon>
        <taxon>Bacteroidota</taxon>
        <taxon>Flavobacteriia</taxon>
        <taxon>Flavobacteriales</taxon>
        <taxon>Flavobacteriaceae</taxon>
        <taxon>Dokdonia</taxon>
    </lineage>
</organism>
<sequence>MLSARKKILFLKLGLILWTLWVFINYLIHHSSYIYAATHPPYIKTIFILIFISIGIFFLFSKGHFKWRGWMIYTFLLIALMIVYNSFSKEASISDGFSFKNQGFFLINSISLHLGTFLIFLCCYAAGNKFLKQFKGILNVHHKFILGVALGMGILTLLLMGLAAIGFLQTWTIIPILVVLLIWQRKVCWPFIKYVFWNPINTKDVSFWTFAVVAIILIFTAFNLVGMLKIFPLGYDGAVLYQNITKNIVDSQSLEQGGQAYNWSLFTSLGPLLFGSMTFSIFLSHIMGVLSMWAMFHLGRIFLSITGALIGIAIFYTLPAISFHNFIDEKVDLGFLFICIAIVIFFLNYAKSFQYDFSIKNKTSITFFSLLGFLMGFALGIKYLGVLIIIAIILMIVYQWGGIKAYLGMMLTMVAILFLLKINTFGYLDISSTQRFTIVGIFSLLGIGSLLFYFKKFDWVRGFRLAQNIGIMLVVITLSFMPWIIKNTIETDNISTKTILYGKTAQEPLNHEYSFLTENNIPNKISEQHKEGITRYLGEEQVLGFDNEDFIDQFERLKNQKKSAKKKIKKNRTNTGKREEILRYLGYEKGLNDYLSLPYDVSMGINIPNKRGVNIGFLFLLFLPLLVLSLKKEKIFDLKNSIGLFVFGIVLLLSWKAAMISKGSTLSIADYLSNFYPNSSNSFLDLSKDIYLPFLELQTSVSELIQPLFRVFSKMTFPVTLCVLILFCILFAWIAKDNWRKFNQSVKLILTFIMTYGFLWWIFGNGIPHYALIIWSLSSLLIAYYYENISLFISKGLDSFTKRSIQILFSVFVTLNLLVHFSNANNDLNQISNVFFEPFISHYSNNFITNQNFDNPRSIIAPAAEVLNKDVSTKIYRVGTFMNYHIKENSTRVYEDNQLNLFDQVSDKLQNPNDFLTVLKLNDIKYIVFSLKVATIDQTPEKSLTDKATRLVKVLNNKDRIRLVMTNNKVSRTDPKTNKTKISYGLIGKTVEQGNLAIFEIL</sequence>
<feature type="transmembrane region" description="Helical" evidence="2">
    <location>
        <begin position="807"/>
        <end position="824"/>
    </location>
</feature>
<feature type="transmembrane region" description="Helical" evidence="2">
    <location>
        <begin position="9"/>
        <end position="29"/>
    </location>
</feature>
<keyword evidence="4" id="KW-1185">Reference proteome</keyword>
<feature type="transmembrane region" description="Helical" evidence="2">
    <location>
        <begin position="769"/>
        <end position="786"/>
    </location>
</feature>
<dbReference type="Proteomes" id="UP000198379">
    <property type="component" value="Unassembled WGS sequence"/>
</dbReference>
<feature type="transmembrane region" description="Helical" evidence="2">
    <location>
        <begin position="41"/>
        <end position="60"/>
    </location>
</feature>
<feature type="transmembrane region" description="Helical" evidence="2">
    <location>
        <begin position="370"/>
        <end position="398"/>
    </location>
</feature>
<evidence type="ECO:0008006" key="5">
    <source>
        <dbReference type="Google" id="ProtNLM"/>
    </source>
</evidence>
<feature type="transmembrane region" description="Helical" evidence="2">
    <location>
        <begin position="205"/>
        <end position="225"/>
    </location>
</feature>
<proteinExistence type="predicted"/>
<dbReference type="AlphaFoldDB" id="A0A239C8S2"/>
<feature type="transmembrane region" description="Helical" evidence="2">
    <location>
        <begin position="642"/>
        <end position="661"/>
    </location>
</feature>
<feature type="transmembrane region" description="Helical" evidence="2">
    <location>
        <begin position="272"/>
        <end position="295"/>
    </location>
</feature>
<dbReference type="EMBL" id="FZNY01000007">
    <property type="protein sequence ID" value="SNS16349.1"/>
    <property type="molecule type" value="Genomic_DNA"/>
</dbReference>
<feature type="transmembrane region" description="Helical" evidence="2">
    <location>
        <begin position="612"/>
        <end position="630"/>
    </location>
</feature>
<protein>
    <recommendedName>
        <fullName evidence="5">Glycosyltransferase RgtA/B/C/D-like domain-containing protein</fullName>
    </recommendedName>
</protein>
<reference evidence="3 4" key="1">
    <citation type="submission" date="2017-06" db="EMBL/GenBank/DDBJ databases">
        <authorList>
            <person name="Kim H.J."/>
            <person name="Triplett B.A."/>
        </authorList>
    </citation>
    <scope>NUCLEOTIDE SEQUENCE [LARGE SCALE GENOMIC DNA]</scope>
    <source>
        <strain evidence="3 4">DSM 25597</strain>
    </source>
</reference>
<dbReference type="RefSeq" id="WP_089373177.1">
    <property type="nucleotide sequence ID" value="NZ_BMEP01000004.1"/>
</dbReference>
<feature type="transmembrane region" description="Helical" evidence="2">
    <location>
        <begin position="301"/>
        <end position="321"/>
    </location>
</feature>
<feature type="coiled-coil region" evidence="1">
    <location>
        <begin position="547"/>
        <end position="574"/>
    </location>
</feature>
<gene>
    <name evidence="3" type="ORF">SAMN06265376_107180</name>
</gene>
<feature type="transmembrane region" description="Helical" evidence="2">
    <location>
        <begin position="144"/>
        <end position="168"/>
    </location>
</feature>
<keyword evidence="1" id="KW-0175">Coiled coil</keyword>
<feature type="transmembrane region" description="Helical" evidence="2">
    <location>
        <begin position="465"/>
        <end position="485"/>
    </location>
</feature>
<evidence type="ECO:0000256" key="1">
    <source>
        <dbReference type="SAM" id="Coils"/>
    </source>
</evidence>
<evidence type="ECO:0000313" key="4">
    <source>
        <dbReference type="Proteomes" id="UP000198379"/>
    </source>
</evidence>
<feature type="transmembrane region" description="Helical" evidence="2">
    <location>
        <begin position="67"/>
        <end position="84"/>
    </location>
</feature>
<feature type="transmembrane region" description="Helical" evidence="2">
    <location>
        <begin position="746"/>
        <end position="763"/>
    </location>
</feature>
<keyword evidence="2" id="KW-0812">Transmembrane</keyword>
<keyword evidence="2" id="KW-1133">Transmembrane helix</keyword>
<feature type="transmembrane region" description="Helical" evidence="2">
    <location>
        <begin position="434"/>
        <end position="453"/>
    </location>
</feature>
<evidence type="ECO:0000256" key="2">
    <source>
        <dbReference type="SAM" id="Phobius"/>
    </source>
</evidence>
<dbReference type="OrthoDB" id="1489606at2"/>
<feature type="transmembrane region" description="Helical" evidence="2">
    <location>
        <begin position="405"/>
        <end position="428"/>
    </location>
</feature>
<feature type="transmembrane region" description="Helical" evidence="2">
    <location>
        <begin position="104"/>
        <end position="124"/>
    </location>
</feature>
<keyword evidence="2" id="KW-0472">Membrane</keyword>